<dbReference type="RefSeq" id="WP_208851167.1">
    <property type="nucleotide sequence ID" value="NZ_JAGGDJ010000065.1"/>
</dbReference>
<evidence type="ECO:0000313" key="10">
    <source>
        <dbReference type="Proteomes" id="UP000670947"/>
    </source>
</evidence>
<feature type="transmembrane region" description="Helical" evidence="7">
    <location>
        <begin position="158"/>
        <end position="180"/>
    </location>
</feature>
<protein>
    <submittedName>
        <fullName evidence="9">Sugar ABC transporter permease</fullName>
    </submittedName>
</protein>
<feature type="transmembrane region" description="Helical" evidence="7">
    <location>
        <begin position="217"/>
        <end position="237"/>
    </location>
</feature>
<organism evidence="9 10">
    <name type="scientific">Paenibacillus artemisiicola</name>
    <dbReference type="NCBI Taxonomy" id="1172618"/>
    <lineage>
        <taxon>Bacteria</taxon>
        <taxon>Bacillati</taxon>
        <taxon>Bacillota</taxon>
        <taxon>Bacilli</taxon>
        <taxon>Bacillales</taxon>
        <taxon>Paenibacillaceae</taxon>
        <taxon>Paenibacillus</taxon>
    </lineage>
</organism>
<evidence type="ECO:0000256" key="5">
    <source>
        <dbReference type="ARBA" id="ARBA00022989"/>
    </source>
</evidence>
<evidence type="ECO:0000259" key="8">
    <source>
        <dbReference type="PROSITE" id="PS50928"/>
    </source>
</evidence>
<dbReference type="EMBL" id="JAGGDJ010000065">
    <property type="protein sequence ID" value="MBO7748623.1"/>
    <property type="molecule type" value="Genomic_DNA"/>
</dbReference>
<evidence type="ECO:0000256" key="2">
    <source>
        <dbReference type="ARBA" id="ARBA00022448"/>
    </source>
</evidence>
<dbReference type="InterPro" id="IPR051393">
    <property type="entry name" value="ABC_transporter_permease"/>
</dbReference>
<evidence type="ECO:0000256" key="1">
    <source>
        <dbReference type="ARBA" id="ARBA00004651"/>
    </source>
</evidence>
<dbReference type="PANTHER" id="PTHR30193">
    <property type="entry name" value="ABC TRANSPORTER PERMEASE PROTEIN"/>
    <property type="match status" value="1"/>
</dbReference>
<comment type="similarity">
    <text evidence="7">Belongs to the binding-protein-dependent transport system permease family.</text>
</comment>
<name>A0ABS3WJW1_9BACL</name>
<accession>A0ABS3WJW1</accession>
<dbReference type="PROSITE" id="PS50928">
    <property type="entry name" value="ABC_TM1"/>
    <property type="match status" value="1"/>
</dbReference>
<keyword evidence="4 7" id="KW-0812">Transmembrane</keyword>
<dbReference type="Proteomes" id="UP000670947">
    <property type="component" value="Unassembled WGS sequence"/>
</dbReference>
<keyword evidence="6 7" id="KW-0472">Membrane</keyword>
<gene>
    <name evidence="9" type="ORF">I8J29_31045</name>
</gene>
<keyword evidence="2 7" id="KW-0813">Transport</keyword>
<evidence type="ECO:0000256" key="3">
    <source>
        <dbReference type="ARBA" id="ARBA00022475"/>
    </source>
</evidence>
<keyword evidence="10" id="KW-1185">Reference proteome</keyword>
<keyword evidence="3" id="KW-1003">Cell membrane</keyword>
<sequence length="293" mass="32967">MKWKASTTTALTGYGFILPTFVFLVWFMYYPVYQALSGAFTDWDGFNAPHFIGFDNFVRMFSDEVLGQSTVHALVWVAVSIVLAVIPPFLVAELIFHVRSARKQYAYRTLFVIPIVIPGIVTILLWRFLYQGDGAINQLLTMVGLKSWTHLWLGDPKIALYSIMLMGFPWISAFNLLIFYSGLQSISKEVIEAAKLDGCVGWKRVFHLDIPLSLPQFRLIIILTLVGSLQNIIPPLVMTNGGPGYSTYVPILHMYNVSTVNGEFGYGMSIALVMFLVILAFTILNMRLVKTDS</sequence>
<evidence type="ECO:0000256" key="7">
    <source>
        <dbReference type="RuleBase" id="RU363032"/>
    </source>
</evidence>
<dbReference type="CDD" id="cd06261">
    <property type="entry name" value="TM_PBP2"/>
    <property type="match status" value="1"/>
</dbReference>
<evidence type="ECO:0000313" key="9">
    <source>
        <dbReference type="EMBL" id="MBO7748623.1"/>
    </source>
</evidence>
<feature type="transmembrane region" description="Helical" evidence="7">
    <location>
        <begin position="12"/>
        <end position="32"/>
    </location>
</feature>
<dbReference type="Pfam" id="PF00528">
    <property type="entry name" value="BPD_transp_1"/>
    <property type="match status" value="1"/>
</dbReference>
<feature type="domain" description="ABC transmembrane type-1" evidence="8">
    <location>
        <begin position="66"/>
        <end position="285"/>
    </location>
</feature>
<comment type="subcellular location">
    <subcellularLocation>
        <location evidence="1 7">Cell membrane</location>
        <topology evidence="1 7">Multi-pass membrane protein</topology>
    </subcellularLocation>
</comment>
<keyword evidence="5 7" id="KW-1133">Transmembrane helix</keyword>
<dbReference type="InterPro" id="IPR000515">
    <property type="entry name" value="MetI-like"/>
</dbReference>
<evidence type="ECO:0000256" key="6">
    <source>
        <dbReference type="ARBA" id="ARBA00023136"/>
    </source>
</evidence>
<evidence type="ECO:0000256" key="4">
    <source>
        <dbReference type="ARBA" id="ARBA00022692"/>
    </source>
</evidence>
<feature type="transmembrane region" description="Helical" evidence="7">
    <location>
        <begin position="73"/>
        <end position="98"/>
    </location>
</feature>
<dbReference type="SUPFAM" id="SSF161098">
    <property type="entry name" value="MetI-like"/>
    <property type="match status" value="1"/>
</dbReference>
<dbReference type="InterPro" id="IPR035906">
    <property type="entry name" value="MetI-like_sf"/>
</dbReference>
<dbReference type="PANTHER" id="PTHR30193:SF37">
    <property type="entry name" value="INNER MEMBRANE ABC TRANSPORTER PERMEASE PROTEIN YCJO"/>
    <property type="match status" value="1"/>
</dbReference>
<reference evidence="9 10" key="1">
    <citation type="submission" date="2021-03" db="EMBL/GenBank/DDBJ databases">
        <title>Paenibacillus artemisicola MWE-103 whole genome sequence.</title>
        <authorList>
            <person name="Ham Y.J."/>
        </authorList>
    </citation>
    <scope>NUCLEOTIDE SEQUENCE [LARGE SCALE GENOMIC DNA]</scope>
    <source>
        <strain evidence="9 10">MWE-103</strain>
    </source>
</reference>
<comment type="caution">
    <text evidence="9">The sequence shown here is derived from an EMBL/GenBank/DDBJ whole genome shotgun (WGS) entry which is preliminary data.</text>
</comment>
<feature type="transmembrane region" description="Helical" evidence="7">
    <location>
        <begin position="110"/>
        <end position="130"/>
    </location>
</feature>
<feature type="transmembrane region" description="Helical" evidence="7">
    <location>
        <begin position="264"/>
        <end position="284"/>
    </location>
</feature>
<dbReference type="Gene3D" id="1.10.3720.10">
    <property type="entry name" value="MetI-like"/>
    <property type="match status" value="1"/>
</dbReference>
<proteinExistence type="inferred from homology"/>